<protein>
    <submittedName>
        <fullName evidence="2">Uncharacterized protein</fullName>
    </submittedName>
</protein>
<evidence type="ECO:0000313" key="2">
    <source>
        <dbReference type="EMBL" id="GAX13031.1"/>
    </source>
</evidence>
<accession>A0A1Z5JGZ0</accession>
<gene>
    <name evidence="2" type="ORF">FisN_2Hh514</name>
</gene>
<name>A0A1Z5JGZ0_FISSO</name>
<evidence type="ECO:0000256" key="1">
    <source>
        <dbReference type="SAM" id="MobiDB-lite"/>
    </source>
</evidence>
<dbReference type="AlphaFoldDB" id="A0A1Z5JGZ0"/>
<feature type="compositionally biased region" description="Polar residues" evidence="1">
    <location>
        <begin position="72"/>
        <end position="91"/>
    </location>
</feature>
<keyword evidence="3" id="KW-1185">Reference proteome</keyword>
<sequence length="171" mass="18884">MHRMRSFSPFIAPNTENPPCPVVTIEVAPLEGIDFRHASANKRNKAHGGLSTASATEISSISTTPSFEKSVKVSSSHTRASQAPSCQSPVSHKSRSRTNHTSEDGTTAPEMETYKAMLKKTTRLSKKSPMRQQHHLSKESLANYKDLVAVQHRDARRKHKLLGLPPASIQY</sequence>
<organism evidence="2 3">
    <name type="scientific">Fistulifera solaris</name>
    <name type="common">Oleaginous diatom</name>
    <dbReference type="NCBI Taxonomy" id="1519565"/>
    <lineage>
        <taxon>Eukaryota</taxon>
        <taxon>Sar</taxon>
        <taxon>Stramenopiles</taxon>
        <taxon>Ochrophyta</taxon>
        <taxon>Bacillariophyta</taxon>
        <taxon>Bacillariophyceae</taxon>
        <taxon>Bacillariophycidae</taxon>
        <taxon>Naviculales</taxon>
        <taxon>Naviculaceae</taxon>
        <taxon>Fistulifera</taxon>
    </lineage>
</organism>
<proteinExistence type="predicted"/>
<feature type="compositionally biased region" description="Low complexity" evidence="1">
    <location>
        <begin position="51"/>
        <end position="66"/>
    </location>
</feature>
<reference evidence="2 3" key="1">
    <citation type="journal article" date="2015" name="Plant Cell">
        <title>Oil accumulation by the oleaginous diatom Fistulifera solaris as revealed by the genome and transcriptome.</title>
        <authorList>
            <person name="Tanaka T."/>
            <person name="Maeda Y."/>
            <person name="Veluchamy A."/>
            <person name="Tanaka M."/>
            <person name="Abida H."/>
            <person name="Marechal E."/>
            <person name="Bowler C."/>
            <person name="Muto M."/>
            <person name="Sunaga Y."/>
            <person name="Tanaka M."/>
            <person name="Yoshino T."/>
            <person name="Taniguchi T."/>
            <person name="Fukuda Y."/>
            <person name="Nemoto M."/>
            <person name="Matsumoto M."/>
            <person name="Wong P.S."/>
            <person name="Aburatani S."/>
            <person name="Fujibuchi W."/>
        </authorList>
    </citation>
    <scope>NUCLEOTIDE SEQUENCE [LARGE SCALE GENOMIC DNA]</scope>
    <source>
        <strain evidence="2 3">JPCC DA0580</strain>
    </source>
</reference>
<comment type="caution">
    <text evidence="2">The sequence shown here is derived from an EMBL/GenBank/DDBJ whole genome shotgun (WGS) entry which is preliminary data.</text>
</comment>
<dbReference type="InParanoid" id="A0A1Z5JGZ0"/>
<dbReference type="Proteomes" id="UP000198406">
    <property type="component" value="Unassembled WGS sequence"/>
</dbReference>
<feature type="region of interest" description="Disordered" evidence="1">
    <location>
        <begin position="43"/>
        <end position="112"/>
    </location>
</feature>
<dbReference type="EMBL" id="BDSP01000060">
    <property type="protein sequence ID" value="GAX13031.1"/>
    <property type="molecule type" value="Genomic_DNA"/>
</dbReference>
<evidence type="ECO:0000313" key="3">
    <source>
        <dbReference type="Proteomes" id="UP000198406"/>
    </source>
</evidence>